<dbReference type="InParanoid" id="A0A4S2MM07"/>
<evidence type="ECO:0000313" key="4">
    <source>
        <dbReference type="Proteomes" id="UP000298138"/>
    </source>
</evidence>
<keyword evidence="2" id="KW-1133">Transmembrane helix</keyword>
<protein>
    <submittedName>
        <fullName evidence="3">Uncharacterized protein</fullName>
    </submittedName>
</protein>
<keyword evidence="2" id="KW-0812">Transmembrane</keyword>
<dbReference type="Proteomes" id="UP000298138">
    <property type="component" value="Unassembled WGS sequence"/>
</dbReference>
<evidence type="ECO:0000313" key="3">
    <source>
        <dbReference type="EMBL" id="TGZ78116.1"/>
    </source>
</evidence>
<sequence>MEAVKGSSFQFNPKLRGLDPPSTPMRGQSVPSSSCFSHFKTMKKKKRKEKKMVEQRNQTHWNGSNVSRERLAGQLSSGQVPILGVSYSHSIAIVFAIVIVITMHRNRTTDANASPFSSPMSPPPESSHLFQRMVVTVIFAVMLAFSLYPSLSTPLLWSHLSLILPLPHLSELHPSDPPNRPHPTPYINLTDMLFRSITAHLRLLTFAKIDPSSSIHPLSPTLIFHSTHYPPHKYQTFNFNENHVTPILFPSIYTDI</sequence>
<feature type="transmembrane region" description="Helical" evidence="2">
    <location>
        <begin position="80"/>
        <end position="101"/>
    </location>
</feature>
<dbReference type="AlphaFoldDB" id="A0A4S2MM07"/>
<feature type="transmembrane region" description="Helical" evidence="2">
    <location>
        <begin position="129"/>
        <end position="148"/>
    </location>
</feature>
<proteinExistence type="predicted"/>
<accession>A0A4S2MM07</accession>
<name>A0A4S2MM07_9PEZI</name>
<evidence type="ECO:0000256" key="1">
    <source>
        <dbReference type="SAM" id="MobiDB-lite"/>
    </source>
</evidence>
<feature type="region of interest" description="Disordered" evidence="1">
    <location>
        <begin position="1"/>
        <end position="35"/>
    </location>
</feature>
<gene>
    <name evidence="3" type="ORF">EX30DRAFT_385692</name>
</gene>
<keyword evidence="2" id="KW-0472">Membrane</keyword>
<evidence type="ECO:0000256" key="2">
    <source>
        <dbReference type="SAM" id="Phobius"/>
    </source>
</evidence>
<feature type="compositionally biased region" description="Polar residues" evidence="1">
    <location>
        <begin position="25"/>
        <end position="35"/>
    </location>
</feature>
<keyword evidence="4" id="KW-1185">Reference proteome</keyword>
<organism evidence="3 4">
    <name type="scientific">Ascodesmis nigricans</name>
    <dbReference type="NCBI Taxonomy" id="341454"/>
    <lineage>
        <taxon>Eukaryota</taxon>
        <taxon>Fungi</taxon>
        <taxon>Dikarya</taxon>
        <taxon>Ascomycota</taxon>
        <taxon>Pezizomycotina</taxon>
        <taxon>Pezizomycetes</taxon>
        <taxon>Pezizales</taxon>
        <taxon>Ascodesmidaceae</taxon>
        <taxon>Ascodesmis</taxon>
    </lineage>
</organism>
<dbReference type="EMBL" id="ML220145">
    <property type="protein sequence ID" value="TGZ78116.1"/>
    <property type="molecule type" value="Genomic_DNA"/>
</dbReference>
<reference evidence="3 4" key="1">
    <citation type="submission" date="2019-04" db="EMBL/GenBank/DDBJ databases">
        <title>Comparative genomics and transcriptomics to analyze fruiting body development in filamentous ascomycetes.</title>
        <authorList>
            <consortium name="DOE Joint Genome Institute"/>
            <person name="Lutkenhaus R."/>
            <person name="Traeger S."/>
            <person name="Breuer J."/>
            <person name="Kuo A."/>
            <person name="Lipzen A."/>
            <person name="Pangilinan J."/>
            <person name="Dilworth D."/>
            <person name="Sandor L."/>
            <person name="Poggeler S."/>
            <person name="Barry K."/>
            <person name="Grigoriev I.V."/>
            <person name="Nowrousian M."/>
        </authorList>
    </citation>
    <scope>NUCLEOTIDE SEQUENCE [LARGE SCALE GENOMIC DNA]</scope>
    <source>
        <strain evidence="3 4">CBS 389.68</strain>
    </source>
</reference>